<dbReference type="InterPro" id="IPR011250">
    <property type="entry name" value="OMP/PagP_B-barrel"/>
</dbReference>
<sequence length="231" mass="25193">MKKTVLALIFLSYPLGASENLERLSPSYAGGALQGEYVKTESNEAAGIKLQVGNGKVAGTLDYVNIEGDDDHHGTTNLGFKFKTSGLFGGIEANLHSDVHFQHYGKLEPQYAFHFGYEFTPNMYLMWARDKSELKFDSSSTSSGKADIKSDLVKLGGQMAFTDTVYLTGGIGWHQTEYEVDGRHTSLSDRTESGGTADVGIHYINANGFNVGVDVGYQDEGAVNFVIGRYF</sequence>
<name>A0ABT7Y489_9VIBR</name>
<dbReference type="SUPFAM" id="SSF56925">
    <property type="entry name" value="OMPA-like"/>
    <property type="match status" value="1"/>
</dbReference>
<dbReference type="Proteomes" id="UP001169719">
    <property type="component" value="Unassembled WGS sequence"/>
</dbReference>
<keyword evidence="2" id="KW-1185">Reference proteome</keyword>
<gene>
    <name evidence="1" type="ORF">QWJ08_16070</name>
</gene>
<organism evidence="1 2">
    <name type="scientific">Vibrio agarivorans</name>
    <dbReference type="NCBI Taxonomy" id="153622"/>
    <lineage>
        <taxon>Bacteria</taxon>
        <taxon>Pseudomonadati</taxon>
        <taxon>Pseudomonadota</taxon>
        <taxon>Gammaproteobacteria</taxon>
        <taxon>Vibrionales</taxon>
        <taxon>Vibrionaceae</taxon>
        <taxon>Vibrio</taxon>
    </lineage>
</organism>
<dbReference type="RefSeq" id="WP_289962912.1">
    <property type="nucleotide sequence ID" value="NZ_JAUEOZ010000002.1"/>
</dbReference>
<evidence type="ECO:0000313" key="2">
    <source>
        <dbReference type="Proteomes" id="UP001169719"/>
    </source>
</evidence>
<evidence type="ECO:0008006" key="3">
    <source>
        <dbReference type="Google" id="ProtNLM"/>
    </source>
</evidence>
<accession>A0ABT7Y489</accession>
<proteinExistence type="predicted"/>
<dbReference type="EMBL" id="JAUEOZ010000002">
    <property type="protein sequence ID" value="MDN2482858.1"/>
    <property type="molecule type" value="Genomic_DNA"/>
</dbReference>
<evidence type="ECO:0000313" key="1">
    <source>
        <dbReference type="EMBL" id="MDN2482858.1"/>
    </source>
</evidence>
<comment type="caution">
    <text evidence="1">The sequence shown here is derived from an EMBL/GenBank/DDBJ whole genome shotgun (WGS) entry which is preliminary data.</text>
</comment>
<reference evidence="1" key="1">
    <citation type="submission" date="2024-05" db="EMBL/GenBank/DDBJ databases">
        <title>Genome Sequences of Four Agar- Degrading Marine Bacteria.</title>
        <authorList>
            <person name="Phillips E.K."/>
            <person name="Shaffer J.C."/>
            <person name="Henson M.W."/>
            <person name="Temperton B."/>
            <person name="Thrash C.J."/>
            <person name="Martin M.O."/>
        </authorList>
    </citation>
    <scope>NUCLEOTIDE SEQUENCE</scope>
    <source>
        <strain evidence="1">EKP203</strain>
    </source>
</reference>
<protein>
    <recommendedName>
        <fullName evidence="3">Porin family protein</fullName>
    </recommendedName>
</protein>